<dbReference type="AlphaFoldDB" id="A0A8J5WEL1"/>
<reference evidence="2" key="1">
    <citation type="journal article" date="2021" name="bioRxiv">
        <title>Whole Genome Assembly and Annotation of Northern Wild Rice, Zizania palustris L., Supports a Whole Genome Duplication in the Zizania Genus.</title>
        <authorList>
            <person name="Haas M."/>
            <person name="Kono T."/>
            <person name="Macchietto M."/>
            <person name="Millas R."/>
            <person name="McGilp L."/>
            <person name="Shao M."/>
            <person name="Duquette J."/>
            <person name="Hirsch C.N."/>
            <person name="Kimball J."/>
        </authorList>
    </citation>
    <scope>NUCLEOTIDE SEQUENCE</scope>
    <source>
        <tissue evidence="2">Fresh leaf tissue</tissue>
    </source>
</reference>
<accession>A0A8J5WEL1</accession>
<sequence>MPSPLLLVATTVAVSVDTSEARGLTVPVGRGASLLCEALAKDMLMLSLLVHNLCNAGAQLLVLPPHDTQSLSGSMDRRRRRTSELRRRWGDVVEAARWAEAVASRAVWRRWR</sequence>
<comment type="caution">
    <text evidence="2">The sequence shown here is derived from an EMBL/GenBank/DDBJ whole genome shotgun (WGS) entry which is preliminary data.</text>
</comment>
<dbReference type="Proteomes" id="UP000729402">
    <property type="component" value="Unassembled WGS sequence"/>
</dbReference>
<feature type="signal peptide" evidence="1">
    <location>
        <begin position="1"/>
        <end position="21"/>
    </location>
</feature>
<protein>
    <recommendedName>
        <fullName evidence="4">Secreted protein</fullName>
    </recommendedName>
</protein>
<proteinExistence type="predicted"/>
<evidence type="ECO:0000256" key="1">
    <source>
        <dbReference type="SAM" id="SignalP"/>
    </source>
</evidence>
<gene>
    <name evidence="2" type="ORF">GUJ93_ZPchr0010g8973</name>
</gene>
<reference evidence="2" key="2">
    <citation type="submission" date="2021-02" db="EMBL/GenBank/DDBJ databases">
        <authorList>
            <person name="Kimball J.A."/>
            <person name="Haas M.W."/>
            <person name="Macchietto M."/>
            <person name="Kono T."/>
            <person name="Duquette J."/>
            <person name="Shao M."/>
        </authorList>
    </citation>
    <scope>NUCLEOTIDE SEQUENCE</scope>
    <source>
        <tissue evidence="2">Fresh leaf tissue</tissue>
    </source>
</reference>
<feature type="chain" id="PRO_5035261450" description="Secreted protein" evidence="1">
    <location>
        <begin position="22"/>
        <end position="112"/>
    </location>
</feature>
<evidence type="ECO:0008006" key="4">
    <source>
        <dbReference type="Google" id="ProtNLM"/>
    </source>
</evidence>
<name>A0A8J5WEL1_ZIZPA</name>
<keyword evidence="1" id="KW-0732">Signal</keyword>
<dbReference type="EMBL" id="JAAALK010000082">
    <property type="protein sequence ID" value="KAG8088431.1"/>
    <property type="molecule type" value="Genomic_DNA"/>
</dbReference>
<organism evidence="2 3">
    <name type="scientific">Zizania palustris</name>
    <name type="common">Northern wild rice</name>
    <dbReference type="NCBI Taxonomy" id="103762"/>
    <lineage>
        <taxon>Eukaryota</taxon>
        <taxon>Viridiplantae</taxon>
        <taxon>Streptophyta</taxon>
        <taxon>Embryophyta</taxon>
        <taxon>Tracheophyta</taxon>
        <taxon>Spermatophyta</taxon>
        <taxon>Magnoliopsida</taxon>
        <taxon>Liliopsida</taxon>
        <taxon>Poales</taxon>
        <taxon>Poaceae</taxon>
        <taxon>BOP clade</taxon>
        <taxon>Oryzoideae</taxon>
        <taxon>Oryzeae</taxon>
        <taxon>Zizaniinae</taxon>
        <taxon>Zizania</taxon>
    </lineage>
</organism>
<evidence type="ECO:0000313" key="3">
    <source>
        <dbReference type="Proteomes" id="UP000729402"/>
    </source>
</evidence>
<evidence type="ECO:0000313" key="2">
    <source>
        <dbReference type="EMBL" id="KAG8088431.1"/>
    </source>
</evidence>
<keyword evidence="3" id="KW-1185">Reference proteome</keyword>